<sequence>MSTLDMDGSPEDPLWKLEERDVPLPIGHPDRRWGPPRDPGGPYRVYEH</sequence>
<accession>A0ABW3M1X9</accession>
<keyword evidence="3" id="KW-1185">Reference proteome</keyword>
<evidence type="ECO:0000256" key="1">
    <source>
        <dbReference type="SAM" id="MobiDB-lite"/>
    </source>
</evidence>
<dbReference type="Proteomes" id="UP001597045">
    <property type="component" value="Unassembled WGS sequence"/>
</dbReference>
<evidence type="ECO:0000313" key="2">
    <source>
        <dbReference type="EMBL" id="MFD1044612.1"/>
    </source>
</evidence>
<feature type="compositionally biased region" description="Basic and acidic residues" evidence="1">
    <location>
        <begin position="13"/>
        <end position="35"/>
    </location>
</feature>
<comment type="caution">
    <text evidence="2">The sequence shown here is derived from an EMBL/GenBank/DDBJ whole genome shotgun (WGS) entry which is preliminary data.</text>
</comment>
<feature type="region of interest" description="Disordered" evidence="1">
    <location>
        <begin position="1"/>
        <end position="48"/>
    </location>
</feature>
<name>A0ABW3M1X9_9PSEU</name>
<reference evidence="3" key="1">
    <citation type="journal article" date="2019" name="Int. J. Syst. Evol. Microbiol.">
        <title>The Global Catalogue of Microorganisms (GCM) 10K type strain sequencing project: providing services to taxonomists for standard genome sequencing and annotation.</title>
        <authorList>
            <consortium name="The Broad Institute Genomics Platform"/>
            <consortium name="The Broad Institute Genome Sequencing Center for Infectious Disease"/>
            <person name="Wu L."/>
            <person name="Ma J."/>
        </authorList>
    </citation>
    <scope>NUCLEOTIDE SEQUENCE [LARGE SCALE GENOMIC DNA]</scope>
    <source>
        <strain evidence="3">JCM 31486</strain>
    </source>
</reference>
<proteinExistence type="predicted"/>
<evidence type="ECO:0000313" key="3">
    <source>
        <dbReference type="Proteomes" id="UP001597045"/>
    </source>
</evidence>
<gene>
    <name evidence="2" type="ORF">ACFQ1S_02880</name>
</gene>
<dbReference type="EMBL" id="JBHTIS010000087">
    <property type="protein sequence ID" value="MFD1044612.1"/>
    <property type="molecule type" value="Genomic_DNA"/>
</dbReference>
<organism evidence="2 3">
    <name type="scientific">Kibdelosporangium lantanae</name>
    <dbReference type="NCBI Taxonomy" id="1497396"/>
    <lineage>
        <taxon>Bacteria</taxon>
        <taxon>Bacillati</taxon>
        <taxon>Actinomycetota</taxon>
        <taxon>Actinomycetes</taxon>
        <taxon>Pseudonocardiales</taxon>
        <taxon>Pseudonocardiaceae</taxon>
        <taxon>Kibdelosporangium</taxon>
    </lineage>
</organism>
<protein>
    <submittedName>
        <fullName evidence="2">Uncharacterized protein</fullName>
    </submittedName>
</protein>